<name>A0A6C0CAP3_9ZZZZ</name>
<organism evidence="1">
    <name type="scientific">viral metagenome</name>
    <dbReference type="NCBI Taxonomy" id="1070528"/>
    <lineage>
        <taxon>unclassified sequences</taxon>
        <taxon>metagenomes</taxon>
        <taxon>organismal metagenomes</taxon>
    </lineage>
</organism>
<proteinExistence type="predicted"/>
<evidence type="ECO:0000313" key="1">
    <source>
        <dbReference type="EMBL" id="QHT00584.1"/>
    </source>
</evidence>
<accession>A0A6C0CAP3</accession>
<protein>
    <submittedName>
        <fullName evidence="1">Uncharacterized protein</fullName>
    </submittedName>
</protein>
<reference evidence="1" key="1">
    <citation type="journal article" date="2020" name="Nature">
        <title>Giant virus diversity and host interactions through global metagenomics.</title>
        <authorList>
            <person name="Schulz F."/>
            <person name="Roux S."/>
            <person name="Paez-Espino D."/>
            <person name="Jungbluth S."/>
            <person name="Walsh D.A."/>
            <person name="Denef V.J."/>
            <person name="McMahon K.D."/>
            <person name="Konstantinidis K.T."/>
            <person name="Eloe-Fadrosh E.A."/>
            <person name="Kyrpides N.C."/>
            <person name="Woyke T."/>
        </authorList>
    </citation>
    <scope>NUCLEOTIDE SEQUENCE</scope>
    <source>
        <strain evidence="1">GVMAG-M-3300020192-26</strain>
    </source>
</reference>
<dbReference type="EMBL" id="MN739356">
    <property type="protein sequence ID" value="QHT00584.1"/>
    <property type="molecule type" value="Genomic_DNA"/>
</dbReference>
<dbReference type="AlphaFoldDB" id="A0A6C0CAP3"/>
<sequence>MLLCVDNIDRLLWDFFNQFFFSAQKKLKKNLFKRLCYMNKY</sequence>